<feature type="domain" description="PAC" evidence="11">
    <location>
        <begin position="285"/>
        <end position="337"/>
    </location>
</feature>
<dbReference type="InterPro" id="IPR000014">
    <property type="entry name" value="PAS"/>
</dbReference>
<dbReference type="Pfam" id="PF00512">
    <property type="entry name" value="HisKA"/>
    <property type="match status" value="1"/>
</dbReference>
<keyword evidence="3" id="KW-0597">Phosphoprotein</keyword>
<dbReference type="RefSeq" id="WP_264850142.1">
    <property type="nucleotide sequence ID" value="NZ_BRXR01000001.1"/>
</dbReference>
<dbReference type="CDD" id="cd00082">
    <property type="entry name" value="HisKA"/>
    <property type="match status" value="1"/>
</dbReference>
<feature type="transmembrane region" description="Helical" evidence="8">
    <location>
        <begin position="67"/>
        <end position="86"/>
    </location>
</feature>
<feature type="transmembrane region" description="Helical" evidence="8">
    <location>
        <begin position="38"/>
        <end position="61"/>
    </location>
</feature>
<keyword evidence="6" id="KW-0902">Two-component regulatory system</keyword>
<dbReference type="SMART" id="SM00388">
    <property type="entry name" value="HisKA"/>
    <property type="match status" value="1"/>
</dbReference>
<evidence type="ECO:0000313" key="12">
    <source>
        <dbReference type="EMBL" id="GLC30865.1"/>
    </source>
</evidence>
<evidence type="ECO:0000256" key="6">
    <source>
        <dbReference type="ARBA" id="ARBA00023012"/>
    </source>
</evidence>
<dbReference type="SUPFAM" id="SSF55785">
    <property type="entry name" value="PYP-like sensor domain (PAS domain)"/>
    <property type="match status" value="3"/>
</dbReference>
<feature type="transmembrane region" description="Helical" evidence="8">
    <location>
        <begin position="182"/>
        <end position="201"/>
    </location>
</feature>
<evidence type="ECO:0000256" key="5">
    <source>
        <dbReference type="ARBA" id="ARBA00022777"/>
    </source>
</evidence>
<feature type="domain" description="Histidine kinase" evidence="9">
    <location>
        <begin position="624"/>
        <end position="851"/>
    </location>
</feature>
<feature type="domain" description="PAS" evidence="10">
    <location>
        <begin position="211"/>
        <end position="266"/>
    </location>
</feature>
<dbReference type="Pfam" id="PF13426">
    <property type="entry name" value="PAS_9"/>
    <property type="match status" value="2"/>
</dbReference>
<accession>A0ABQ5N759</accession>
<feature type="coiled-coil region" evidence="7">
    <location>
        <begin position="591"/>
        <end position="620"/>
    </location>
</feature>
<comment type="caution">
    <text evidence="12">The sequence shown here is derived from an EMBL/GenBank/DDBJ whole genome shotgun (WGS) entry which is preliminary data.</text>
</comment>
<name>A0ABQ5N759_9CLOT</name>
<dbReference type="PRINTS" id="PR00344">
    <property type="entry name" value="BCTRLSENSOR"/>
</dbReference>
<evidence type="ECO:0000256" key="8">
    <source>
        <dbReference type="SAM" id="Phobius"/>
    </source>
</evidence>
<reference evidence="12 13" key="1">
    <citation type="journal article" date="2024" name="Int. J. Syst. Evol. Microbiol.">
        <title>Clostridium omnivorum sp. nov., isolated from anoxic soil under the treatment of reductive soil disinfestation.</title>
        <authorList>
            <person name="Ueki A."/>
            <person name="Tonouchi A."/>
            <person name="Kaku N."/>
            <person name="Honma S."/>
            <person name="Ueki K."/>
        </authorList>
    </citation>
    <scope>NUCLEOTIDE SEQUENCE [LARGE SCALE GENOMIC DNA]</scope>
    <source>
        <strain evidence="12 13">E14</strain>
    </source>
</reference>
<dbReference type="Proteomes" id="UP001208567">
    <property type="component" value="Unassembled WGS sequence"/>
</dbReference>
<evidence type="ECO:0000256" key="1">
    <source>
        <dbReference type="ARBA" id="ARBA00000085"/>
    </source>
</evidence>
<keyword evidence="5" id="KW-0418">Kinase</keyword>
<feature type="transmembrane region" description="Helical" evidence="8">
    <location>
        <begin position="122"/>
        <end position="141"/>
    </location>
</feature>
<dbReference type="Pfam" id="PF02518">
    <property type="entry name" value="HATPase_c"/>
    <property type="match status" value="1"/>
</dbReference>
<dbReference type="InterPro" id="IPR001610">
    <property type="entry name" value="PAC"/>
</dbReference>
<keyword evidence="7" id="KW-0175">Coiled coil</keyword>
<feature type="transmembrane region" description="Helical" evidence="8">
    <location>
        <begin position="153"/>
        <end position="170"/>
    </location>
</feature>
<evidence type="ECO:0000259" key="10">
    <source>
        <dbReference type="PROSITE" id="PS50112"/>
    </source>
</evidence>
<evidence type="ECO:0000256" key="3">
    <source>
        <dbReference type="ARBA" id="ARBA00022553"/>
    </source>
</evidence>
<dbReference type="CDD" id="cd00130">
    <property type="entry name" value="PAS"/>
    <property type="match status" value="2"/>
</dbReference>
<dbReference type="Gene3D" id="3.30.565.10">
    <property type="entry name" value="Histidine kinase-like ATPase, C-terminal domain"/>
    <property type="match status" value="1"/>
</dbReference>
<dbReference type="InterPro" id="IPR036097">
    <property type="entry name" value="HisK_dim/P_sf"/>
</dbReference>
<organism evidence="12 13">
    <name type="scientific">Clostridium omnivorum</name>
    <dbReference type="NCBI Taxonomy" id="1604902"/>
    <lineage>
        <taxon>Bacteria</taxon>
        <taxon>Bacillati</taxon>
        <taxon>Bacillota</taxon>
        <taxon>Clostridia</taxon>
        <taxon>Eubacteriales</taxon>
        <taxon>Clostridiaceae</taxon>
        <taxon>Clostridium</taxon>
    </lineage>
</organism>
<evidence type="ECO:0000256" key="2">
    <source>
        <dbReference type="ARBA" id="ARBA00012438"/>
    </source>
</evidence>
<dbReference type="InterPro" id="IPR013656">
    <property type="entry name" value="PAS_4"/>
</dbReference>
<dbReference type="SUPFAM" id="SSF47384">
    <property type="entry name" value="Homodimeric domain of signal transducing histidine kinase"/>
    <property type="match status" value="1"/>
</dbReference>
<keyword evidence="13" id="KW-1185">Reference proteome</keyword>
<dbReference type="InterPro" id="IPR035965">
    <property type="entry name" value="PAS-like_dom_sf"/>
</dbReference>
<dbReference type="Gene3D" id="3.30.450.20">
    <property type="entry name" value="PAS domain"/>
    <property type="match status" value="3"/>
</dbReference>
<dbReference type="SUPFAM" id="SSF55874">
    <property type="entry name" value="ATPase domain of HSP90 chaperone/DNA topoisomerase II/histidine kinase"/>
    <property type="match status" value="1"/>
</dbReference>
<dbReference type="CDD" id="cd16922">
    <property type="entry name" value="HATPase_EvgS-ArcB-TorS-like"/>
    <property type="match status" value="1"/>
</dbReference>
<dbReference type="InterPro" id="IPR003594">
    <property type="entry name" value="HATPase_dom"/>
</dbReference>
<dbReference type="InterPro" id="IPR005467">
    <property type="entry name" value="His_kinase_dom"/>
</dbReference>
<proteinExistence type="predicted"/>
<feature type="transmembrane region" description="Helical" evidence="8">
    <location>
        <begin position="98"/>
        <end position="116"/>
    </location>
</feature>
<evidence type="ECO:0000256" key="7">
    <source>
        <dbReference type="SAM" id="Coils"/>
    </source>
</evidence>
<evidence type="ECO:0000313" key="13">
    <source>
        <dbReference type="Proteomes" id="UP001208567"/>
    </source>
</evidence>
<dbReference type="InterPro" id="IPR000700">
    <property type="entry name" value="PAS-assoc_C"/>
</dbReference>
<dbReference type="NCBIfam" id="TIGR00229">
    <property type="entry name" value="sensory_box"/>
    <property type="match status" value="3"/>
</dbReference>
<dbReference type="InterPro" id="IPR003661">
    <property type="entry name" value="HisK_dim/P_dom"/>
</dbReference>
<feature type="transmembrane region" description="Helical" evidence="8">
    <location>
        <begin position="6"/>
        <end position="26"/>
    </location>
</feature>
<keyword evidence="8" id="KW-0472">Membrane</keyword>
<dbReference type="PANTHER" id="PTHR43047">
    <property type="entry name" value="TWO-COMPONENT HISTIDINE PROTEIN KINASE"/>
    <property type="match status" value="1"/>
</dbReference>
<dbReference type="SMART" id="SM00091">
    <property type="entry name" value="PAS"/>
    <property type="match status" value="3"/>
</dbReference>
<keyword evidence="8" id="KW-0812">Transmembrane</keyword>
<keyword evidence="8" id="KW-1133">Transmembrane helix</keyword>
<sequence length="881" mass="102064">MQSSSIVFLIKVFLTIIIFISFLYIGTNYCFDRKKFSGLWTIGLGLFSVNYILLTIGFYGYEFKVLHFLQMAAYMYGSFFIVYGSIQLLDVEHKKTMKISAVIGTVILVLYVIGIVNVKVIFLGYFSMLFYINSFAAFSFFKAQKSPAYSRKFIAAIFFAMAIIDISNYVSYIFNNAFLLDLYAKAIILIIAYQYSTYIYIRSKINLAYEKEVCFEENFNNSSMGMCLVDINGRIIHTNSALRKMLGYTESELLSKTYVDITYPDDAKNKSIRECNKIDTIGRSFQLERRYVHKNGNIVWVILTVSIIRDKQGNKLYYIAQAQDITNYKTVYNELEISNEKYETLLDCYDSAIVVLDKQFRYVVANQYYVNKINEYTEEKYTTASILGKSLEEVYKDKDENECFKAYEYTMKTKKQIETTLCYKTPKGESRWYEFNISPYEEGILIIIKDVTDKVKNQKNVEEKEVKYKSLVEQSLDGIVLANKDGYIIEFNREMERISGISKEEAVNMHIVDMHIKLSNGKAYQGMDVEGVKKSFEKEHIDSKTSNKSRTYYAQITNKDGDIVNVEEFYYPIITESAKMVCFTFRDITELKKLEKIKEKLEENERLTKETIELDRLRSEFFANLSHEFRTPLNIILSANKMIQNLMENYSAEMDYMEEHQKVRKYLNSSKQNCYRLLRLINNIIDITKMDAGFFHSNLKCWNIVNVVEEITQSIADYAKNKGIHIIFDTDIEEKNTICDADAIERIILNLLSNAIKFTGEGGNINVVLKDMNDYIEILVEDSGIGIPEEQLPLIFNRFKQVDKSLARRHEGSGIGLSLVKSLVEMHEGSIDVFSKIGEGTKFIVKLPTKSCCYIDEVAAAKELYDSKVEKVNIEFSDIYF</sequence>
<dbReference type="InterPro" id="IPR036890">
    <property type="entry name" value="HATPase_C_sf"/>
</dbReference>
<evidence type="ECO:0000256" key="4">
    <source>
        <dbReference type="ARBA" id="ARBA00022679"/>
    </source>
</evidence>
<comment type="catalytic activity">
    <reaction evidence="1">
        <text>ATP + protein L-histidine = ADP + protein N-phospho-L-histidine.</text>
        <dbReference type="EC" id="2.7.13.3"/>
    </reaction>
</comment>
<dbReference type="EMBL" id="BRXR01000001">
    <property type="protein sequence ID" value="GLC30865.1"/>
    <property type="molecule type" value="Genomic_DNA"/>
</dbReference>
<dbReference type="PROSITE" id="PS50109">
    <property type="entry name" value="HIS_KIN"/>
    <property type="match status" value="1"/>
</dbReference>
<gene>
    <name evidence="12" type="ORF">bsdE14_22750</name>
</gene>
<feature type="domain" description="PAS" evidence="10">
    <location>
        <begin position="464"/>
        <end position="512"/>
    </location>
</feature>
<dbReference type="SMART" id="SM00086">
    <property type="entry name" value="PAC"/>
    <property type="match status" value="3"/>
</dbReference>
<dbReference type="SMART" id="SM00387">
    <property type="entry name" value="HATPase_c"/>
    <property type="match status" value="1"/>
</dbReference>
<dbReference type="Gene3D" id="1.10.287.130">
    <property type="match status" value="1"/>
</dbReference>
<evidence type="ECO:0000259" key="9">
    <source>
        <dbReference type="PROSITE" id="PS50109"/>
    </source>
</evidence>
<dbReference type="Pfam" id="PF08448">
    <property type="entry name" value="PAS_4"/>
    <property type="match status" value="1"/>
</dbReference>
<protein>
    <recommendedName>
        <fullName evidence="2">histidine kinase</fullName>
        <ecNumber evidence="2">2.7.13.3</ecNumber>
    </recommendedName>
</protein>
<dbReference type="InterPro" id="IPR004358">
    <property type="entry name" value="Sig_transdc_His_kin-like_C"/>
</dbReference>
<dbReference type="PANTHER" id="PTHR43047:SF72">
    <property type="entry name" value="OSMOSENSING HISTIDINE PROTEIN KINASE SLN1"/>
    <property type="match status" value="1"/>
</dbReference>
<dbReference type="EC" id="2.7.13.3" evidence="2"/>
<dbReference type="PROSITE" id="PS50113">
    <property type="entry name" value="PAC"/>
    <property type="match status" value="1"/>
</dbReference>
<dbReference type="PROSITE" id="PS50112">
    <property type="entry name" value="PAS"/>
    <property type="match status" value="2"/>
</dbReference>
<evidence type="ECO:0000259" key="11">
    <source>
        <dbReference type="PROSITE" id="PS50113"/>
    </source>
</evidence>
<keyword evidence="4" id="KW-0808">Transferase</keyword>